<dbReference type="GO" id="GO:0016301">
    <property type="term" value="F:kinase activity"/>
    <property type="evidence" value="ECO:0007669"/>
    <property type="project" value="UniProtKB-KW"/>
</dbReference>
<evidence type="ECO:0000256" key="4">
    <source>
        <dbReference type="ARBA" id="ARBA00011994"/>
    </source>
</evidence>
<feature type="binding site" evidence="12">
    <location>
        <position position="717"/>
    </location>
    <ligand>
        <name>substrate</name>
    </ligand>
</feature>
<evidence type="ECO:0000256" key="3">
    <source>
        <dbReference type="ARBA" id="ARBA00007837"/>
    </source>
</evidence>
<evidence type="ECO:0000313" key="16">
    <source>
        <dbReference type="EMBL" id="RPE71059.1"/>
    </source>
</evidence>
<evidence type="ECO:0000256" key="6">
    <source>
        <dbReference type="ARBA" id="ARBA00022679"/>
    </source>
</evidence>
<feature type="domain" description="PEP-utilising enzyme C-terminal" evidence="15">
    <location>
        <begin position="496"/>
        <end position="841"/>
    </location>
</feature>
<evidence type="ECO:0000256" key="11">
    <source>
        <dbReference type="PIRSR" id="PIRSR000853-1"/>
    </source>
</evidence>
<dbReference type="Gene3D" id="3.50.30.10">
    <property type="entry name" value="Phosphohistidine domain"/>
    <property type="match status" value="1"/>
</dbReference>
<dbReference type="PIRSF" id="PIRSF000853">
    <property type="entry name" value="PPDK"/>
    <property type="match status" value="1"/>
</dbReference>
<dbReference type="Pfam" id="PF00391">
    <property type="entry name" value="PEP-utilizers"/>
    <property type="match status" value="1"/>
</dbReference>
<dbReference type="Proteomes" id="UP000269689">
    <property type="component" value="Unassembled WGS sequence"/>
</dbReference>
<protein>
    <recommendedName>
        <fullName evidence="5">Pyruvate, phosphate dikinase</fullName>
        <ecNumber evidence="4">2.7.9.1</ecNumber>
    </recommendedName>
    <alternativeName>
        <fullName evidence="10">Pyruvate, orthophosphate dikinase</fullName>
    </alternativeName>
</protein>
<evidence type="ECO:0000256" key="12">
    <source>
        <dbReference type="PIRSR" id="PIRSR000853-2"/>
    </source>
</evidence>
<feature type="binding site" evidence="13">
    <location>
        <position position="717"/>
    </location>
    <ligand>
        <name>Mg(2+)</name>
        <dbReference type="ChEBI" id="CHEBI:18420"/>
    </ligand>
</feature>
<keyword evidence="9 13" id="KW-0460">Magnesium</keyword>
<dbReference type="Gene3D" id="1.20.80.30">
    <property type="match status" value="1"/>
</dbReference>
<dbReference type="Gene3D" id="3.20.20.60">
    <property type="entry name" value="Phosphoenolpyruvate-binding domains"/>
    <property type="match status" value="1"/>
</dbReference>
<feature type="active site" description="Tele-phosphohistidine intermediate" evidence="11">
    <location>
        <position position="428"/>
    </location>
</feature>
<dbReference type="InterPro" id="IPR040442">
    <property type="entry name" value="Pyrv_kinase-like_dom_sf"/>
</dbReference>
<dbReference type="InterPro" id="IPR010121">
    <property type="entry name" value="Pyruvate_phosphate_dikinase"/>
</dbReference>
<dbReference type="Gene3D" id="3.30.470.20">
    <property type="entry name" value="ATP-grasp fold, B domain"/>
    <property type="match status" value="1"/>
</dbReference>
<dbReference type="AlphaFoldDB" id="A0A3N4UU98"/>
<feature type="binding site" evidence="12">
    <location>
        <position position="590"/>
    </location>
    <ligand>
        <name>substrate</name>
    </ligand>
</feature>
<keyword evidence="16" id="KW-0670">Pyruvate</keyword>
<dbReference type="Gene3D" id="1.10.189.10">
    <property type="entry name" value="Pyruvate Phosphate Dikinase, domain 2"/>
    <property type="match status" value="1"/>
</dbReference>
<keyword evidence="8 16" id="KW-0418">Kinase</keyword>
<reference evidence="16 17" key="1">
    <citation type="submission" date="2018-11" db="EMBL/GenBank/DDBJ databases">
        <title>Genomic Encyclopedia of Type Strains, Phase IV (KMG-IV): sequencing the most valuable type-strain genomes for metagenomic binning, comparative biology and taxonomic classification.</title>
        <authorList>
            <person name="Goeker M."/>
        </authorList>
    </citation>
    <scope>NUCLEOTIDE SEQUENCE [LARGE SCALE GENOMIC DNA]</scope>
    <source>
        <strain evidence="16 17">DSM 104731</strain>
    </source>
</reference>
<feature type="active site" description="Proton donor" evidence="11">
    <location>
        <position position="803"/>
    </location>
</feature>
<dbReference type="GO" id="GO:0050242">
    <property type="term" value="F:pyruvate, phosphate dikinase activity"/>
    <property type="evidence" value="ECO:0007669"/>
    <property type="project" value="UniProtKB-EC"/>
</dbReference>
<dbReference type="Gene3D" id="3.30.1490.20">
    <property type="entry name" value="ATP-grasp fold, A domain"/>
    <property type="match status" value="1"/>
</dbReference>
<dbReference type="SUPFAM" id="SSF56059">
    <property type="entry name" value="Glutathione synthetase ATP-binding domain-like"/>
    <property type="match status" value="1"/>
</dbReference>
<dbReference type="PANTHER" id="PTHR22931">
    <property type="entry name" value="PHOSPHOENOLPYRUVATE DIKINASE-RELATED"/>
    <property type="match status" value="1"/>
</dbReference>
<evidence type="ECO:0000259" key="15">
    <source>
        <dbReference type="Pfam" id="PF02896"/>
    </source>
</evidence>
<evidence type="ECO:0000259" key="14">
    <source>
        <dbReference type="Pfam" id="PF00391"/>
    </source>
</evidence>
<evidence type="ECO:0000256" key="7">
    <source>
        <dbReference type="ARBA" id="ARBA00022723"/>
    </source>
</evidence>
<evidence type="ECO:0000256" key="13">
    <source>
        <dbReference type="PIRSR" id="PIRSR000853-3"/>
    </source>
</evidence>
<dbReference type="InterPro" id="IPR008279">
    <property type="entry name" value="PEP-util_enz_mobile_dom"/>
</dbReference>
<proteinExistence type="inferred from homology"/>
<dbReference type="EMBL" id="RKQK01000001">
    <property type="protein sequence ID" value="RPE71059.1"/>
    <property type="molecule type" value="Genomic_DNA"/>
</dbReference>
<feature type="binding site" evidence="12">
    <location>
        <position position="534"/>
    </location>
    <ligand>
        <name>substrate</name>
    </ligand>
</feature>
<name>A0A3N4UU98_9RHOB</name>
<evidence type="ECO:0000256" key="9">
    <source>
        <dbReference type="ARBA" id="ARBA00022842"/>
    </source>
</evidence>
<dbReference type="SUPFAM" id="SSF52009">
    <property type="entry name" value="Phosphohistidine domain"/>
    <property type="match status" value="1"/>
</dbReference>
<evidence type="ECO:0000256" key="10">
    <source>
        <dbReference type="ARBA" id="ARBA00032883"/>
    </source>
</evidence>
<dbReference type="Pfam" id="PF02896">
    <property type="entry name" value="PEP-utilizers_C"/>
    <property type="match status" value="1"/>
</dbReference>
<dbReference type="GO" id="GO:0046872">
    <property type="term" value="F:metal ion binding"/>
    <property type="evidence" value="ECO:0007669"/>
    <property type="project" value="UniProtKB-KW"/>
</dbReference>
<evidence type="ECO:0000256" key="5">
    <source>
        <dbReference type="ARBA" id="ARBA00020138"/>
    </source>
</evidence>
<dbReference type="InterPro" id="IPR000121">
    <property type="entry name" value="PEP_util_C"/>
</dbReference>
<keyword evidence="6" id="KW-0808">Transferase</keyword>
<evidence type="ECO:0000256" key="8">
    <source>
        <dbReference type="ARBA" id="ARBA00022777"/>
    </source>
</evidence>
<feature type="binding site" evidence="12">
    <location>
        <position position="738"/>
    </location>
    <ligand>
        <name>substrate</name>
    </ligand>
</feature>
<comment type="caution">
    <text evidence="16">The sequence shown here is derived from an EMBL/GenBank/DDBJ whole genome shotgun (WGS) entry which is preliminary data.</text>
</comment>
<keyword evidence="17" id="KW-1185">Reference proteome</keyword>
<sequence length="854" mass="92936">MQQKHDSLGYTRIRRVAPIAVNTHGGRAKCLQRLIRLDLPVPETVALSFDAVRKLADGQSVDVKDMLNSFGPRPLLCVRPSSEDPDWGGPGAMLNIGMNDQRHAELTKSHGAEVADALYLRFVQSYAIHIERLDPEEFENEKSLPSDQALKAALDAYENETDEAFPQEVEVQVFKVLRSMARAWLGTTARLLRQAKGAPADAGLGLIVQAMSFGVGPGESGTGLIQMIDEDTGAPLIRGRYKRQSLGRFRLSDDTKALYLTSDPRGPSLEQDCPDVFDKLTTYSALCRSKLREEMQIEFVVENGKLAILDAVRVNRSTRAALRTAVQLAEDGIIPKSEAVLRIPPRSLTELLHPQIDPSTQRDVIASGIAASPGGAVGRLVFSSAAAQASSARGESCILVRRETAPEDIRGMHSSVGVLTERGGVTSHAAVIARGMGVPCVVGASVSINTRSKTITASDGRVLKEGDTITLDGSAGQALLGATKMLPPAKDYWYLQLMDWADDIRDIDVRANADTPADAAMARGFKAQGIGLCRTEHMFFDGDRLTVMREMIFAATDADRQEAIARLLPMQRSDFIELFRIMQGQPVCIRLLDPPLHEFLPSDRAGAKELAEALDMPLSDVTRRIEWLSEFNPMLGMRGVRLGITFPEIYAMQARAIFEATIEASKIGDPVVPEVMIPLVSAMREVEMVKTQVDAVAAAVRNEKGADFTYRLGVMVETPRAALRAHEIAQHAAFLSFGTNDLTQMAYGLSRDDAGRFMNSYIQQGVFPEDPFHTLDVDGVGELLTIGADRGRKAAPDITLSVCGEHGGNPESIAFCRAAGFDYVSCSPFRVPVARLAAAQLVAAEEKASNLRRK</sequence>
<dbReference type="InterPro" id="IPR013815">
    <property type="entry name" value="ATP_grasp_subdomain_1"/>
</dbReference>
<dbReference type="InterPro" id="IPR018274">
    <property type="entry name" value="PEP_util_AS"/>
</dbReference>
<dbReference type="InterPro" id="IPR015813">
    <property type="entry name" value="Pyrv/PenolPyrv_kinase-like_dom"/>
</dbReference>
<comment type="cofactor">
    <cofactor evidence="1 13">
        <name>Mg(2+)</name>
        <dbReference type="ChEBI" id="CHEBI:18420"/>
    </cofactor>
</comment>
<feature type="binding site" evidence="12">
    <location>
        <position position="740"/>
    </location>
    <ligand>
        <name>substrate</name>
    </ligand>
</feature>
<feature type="domain" description="PEP-utilising enzyme mobile" evidence="14">
    <location>
        <begin position="395"/>
        <end position="476"/>
    </location>
</feature>
<evidence type="ECO:0000256" key="1">
    <source>
        <dbReference type="ARBA" id="ARBA00001946"/>
    </source>
</evidence>
<dbReference type="PROSITE" id="PS00370">
    <property type="entry name" value="PEP_ENZYMES_PHOS_SITE"/>
    <property type="match status" value="1"/>
</dbReference>
<dbReference type="EC" id="2.7.9.1" evidence="4"/>
<evidence type="ECO:0000256" key="2">
    <source>
        <dbReference type="ARBA" id="ARBA00003144"/>
    </source>
</evidence>
<comment type="function">
    <text evidence="2">Catalyzes the reversible phosphorylation of pyruvate and phosphate.</text>
</comment>
<accession>A0A3N4UU98</accession>
<dbReference type="RefSeq" id="WP_123791312.1">
    <property type="nucleotide sequence ID" value="NZ_RKQK01000001.1"/>
</dbReference>
<feature type="binding site" evidence="12">
    <location>
        <position position="741"/>
    </location>
    <ligand>
        <name>substrate</name>
    </ligand>
</feature>
<comment type="similarity">
    <text evidence="3">Belongs to the PEP-utilizing enzyme family.</text>
</comment>
<evidence type="ECO:0000313" key="17">
    <source>
        <dbReference type="Proteomes" id="UP000269689"/>
    </source>
</evidence>
<gene>
    <name evidence="16" type="ORF">EDD53_0172</name>
</gene>
<feature type="binding site" evidence="13">
    <location>
        <position position="741"/>
    </location>
    <ligand>
        <name>Mg(2+)</name>
        <dbReference type="ChEBI" id="CHEBI:18420"/>
    </ligand>
</feature>
<feature type="binding site" evidence="12">
    <location>
        <position position="739"/>
    </location>
    <ligand>
        <name>substrate</name>
    </ligand>
</feature>
<keyword evidence="7 13" id="KW-0479">Metal-binding</keyword>
<dbReference type="OrthoDB" id="9765468at2"/>
<dbReference type="InterPro" id="IPR036637">
    <property type="entry name" value="Phosphohistidine_dom_sf"/>
</dbReference>
<organism evidence="16 17">
    <name type="scientific">Pacificibacter maritimus</name>
    <dbReference type="NCBI Taxonomy" id="762213"/>
    <lineage>
        <taxon>Bacteria</taxon>
        <taxon>Pseudomonadati</taxon>
        <taxon>Pseudomonadota</taxon>
        <taxon>Alphaproteobacteria</taxon>
        <taxon>Rhodobacterales</taxon>
        <taxon>Roseobacteraceae</taxon>
        <taxon>Pacificibacter</taxon>
    </lineage>
</organism>
<dbReference type="SUPFAM" id="SSF51621">
    <property type="entry name" value="Phosphoenolpyruvate/pyruvate domain"/>
    <property type="match status" value="1"/>
</dbReference>
<dbReference type="GO" id="GO:0005524">
    <property type="term" value="F:ATP binding"/>
    <property type="evidence" value="ECO:0007669"/>
    <property type="project" value="InterPro"/>
</dbReference>
<dbReference type="PANTHER" id="PTHR22931:SF9">
    <property type="entry name" value="PYRUVATE, PHOSPHATE DIKINASE 1, CHLOROPLASTIC"/>
    <property type="match status" value="1"/>
</dbReference>